<dbReference type="PANTHER" id="PTHR11102">
    <property type="entry name" value="SEL-1-LIKE PROTEIN"/>
    <property type="match status" value="1"/>
</dbReference>
<organism evidence="7 8">
    <name type="scientific">Massilia atriviolacea</name>
    <dbReference type="NCBI Taxonomy" id="2495579"/>
    <lineage>
        <taxon>Bacteria</taxon>
        <taxon>Pseudomonadati</taxon>
        <taxon>Pseudomonadota</taxon>
        <taxon>Betaproteobacteria</taxon>
        <taxon>Burkholderiales</taxon>
        <taxon>Oxalobacteraceae</taxon>
        <taxon>Telluria group</taxon>
        <taxon>Massilia</taxon>
    </lineage>
</organism>
<dbReference type="PANTHER" id="PTHR11102:SF160">
    <property type="entry name" value="ERAD-ASSOCIATED E3 UBIQUITIN-PROTEIN LIGASE COMPONENT HRD3"/>
    <property type="match status" value="1"/>
</dbReference>
<dbReference type="SMART" id="SM00671">
    <property type="entry name" value="SEL1"/>
    <property type="match status" value="6"/>
</dbReference>
<keyword evidence="4" id="KW-0472">Membrane</keyword>
<name>A0A430HSR0_9BURK</name>
<dbReference type="SUPFAM" id="SSF74653">
    <property type="entry name" value="TolA/TonB C-terminal domain"/>
    <property type="match status" value="1"/>
</dbReference>
<dbReference type="InterPro" id="IPR011990">
    <property type="entry name" value="TPR-like_helical_dom_sf"/>
</dbReference>
<evidence type="ECO:0000256" key="2">
    <source>
        <dbReference type="ARBA" id="ARBA00022692"/>
    </source>
</evidence>
<dbReference type="InterPro" id="IPR006597">
    <property type="entry name" value="Sel1-like"/>
</dbReference>
<evidence type="ECO:0000313" key="7">
    <source>
        <dbReference type="EMBL" id="RSZ60519.1"/>
    </source>
</evidence>
<keyword evidence="3" id="KW-1133">Transmembrane helix</keyword>
<dbReference type="GO" id="GO:0055085">
    <property type="term" value="P:transmembrane transport"/>
    <property type="evidence" value="ECO:0007669"/>
    <property type="project" value="InterPro"/>
</dbReference>
<evidence type="ECO:0000256" key="5">
    <source>
        <dbReference type="SAM" id="SignalP"/>
    </source>
</evidence>
<reference evidence="7 8" key="1">
    <citation type="submission" date="2018-12" db="EMBL/GenBank/DDBJ databases">
        <authorList>
            <person name="Yang E."/>
        </authorList>
    </citation>
    <scope>NUCLEOTIDE SEQUENCE [LARGE SCALE GENOMIC DNA]</scope>
    <source>
        <strain evidence="7 8">SOD</strain>
    </source>
</reference>
<dbReference type="InterPro" id="IPR037682">
    <property type="entry name" value="TonB_C"/>
</dbReference>
<feature type="chain" id="PRO_5019371713" evidence="5">
    <location>
        <begin position="30"/>
        <end position="371"/>
    </location>
</feature>
<feature type="signal peptide" evidence="5">
    <location>
        <begin position="1"/>
        <end position="29"/>
    </location>
</feature>
<proteinExistence type="predicted"/>
<dbReference type="Proteomes" id="UP000278085">
    <property type="component" value="Unassembled WGS sequence"/>
</dbReference>
<dbReference type="Gene3D" id="3.30.1150.10">
    <property type="match status" value="1"/>
</dbReference>
<comment type="subcellular location">
    <subcellularLocation>
        <location evidence="1">Membrane</location>
        <topology evidence="1">Single-pass membrane protein</topology>
    </subcellularLocation>
</comment>
<dbReference type="InterPro" id="IPR006260">
    <property type="entry name" value="TonB/TolA_C"/>
</dbReference>
<keyword evidence="8" id="KW-1185">Reference proteome</keyword>
<dbReference type="Pfam" id="PF08238">
    <property type="entry name" value="Sel1"/>
    <property type="match status" value="6"/>
</dbReference>
<keyword evidence="2" id="KW-0812">Transmembrane</keyword>
<sequence length="371" mass="39600">MRRAAPVLSLRQFGATLAIVATIATPALAEQAAGTLPPVAETSMARLNLPACAKPVYPKQSLREEQQGTVTLAFLIGTDGAVKDSKIVTSSGFPLLDQAAQDGIGRCKFLPTRINGKAEEAWMKMQYVWTLGDPTPAQAAATLAHARLNAERGKPESQYQLGTILMNTSNPAHNQAEAMDWLRKAADQGYARAQLMLGAIMQAGRAGKPDAEQAMAWYRKAAEQGMPEAQHALALALLVGDRPEDTSTAVDWLHRAATQGYARSQAVYGALLTDQSAPESVAQGIDLLRKAAAQGDAYGQLELARNYGAGRGMERNDAEAAVWYERAALGGNKQAQRTLAELYQRGQGVAADAAKAARWQKAADAPPARPR</sequence>
<dbReference type="InterPro" id="IPR050767">
    <property type="entry name" value="Sel1_AlgK"/>
</dbReference>
<evidence type="ECO:0000256" key="3">
    <source>
        <dbReference type="ARBA" id="ARBA00022989"/>
    </source>
</evidence>
<dbReference type="NCBIfam" id="TIGR01352">
    <property type="entry name" value="tonB_Cterm"/>
    <property type="match status" value="1"/>
</dbReference>
<feature type="domain" description="TonB C-terminal" evidence="6">
    <location>
        <begin position="42"/>
        <end position="138"/>
    </location>
</feature>
<evidence type="ECO:0000259" key="6">
    <source>
        <dbReference type="PROSITE" id="PS52015"/>
    </source>
</evidence>
<dbReference type="Gene3D" id="1.25.40.10">
    <property type="entry name" value="Tetratricopeptide repeat domain"/>
    <property type="match status" value="2"/>
</dbReference>
<dbReference type="AlphaFoldDB" id="A0A430HSR0"/>
<protein>
    <submittedName>
        <fullName evidence="7">TonB family protein</fullName>
    </submittedName>
</protein>
<keyword evidence="5" id="KW-0732">Signal</keyword>
<dbReference type="EMBL" id="RXLQ01000002">
    <property type="protein sequence ID" value="RSZ60519.1"/>
    <property type="molecule type" value="Genomic_DNA"/>
</dbReference>
<dbReference type="OrthoDB" id="8769760at2"/>
<evidence type="ECO:0000256" key="1">
    <source>
        <dbReference type="ARBA" id="ARBA00004167"/>
    </source>
</evidence>
<comment type="caution">
    <text evidence="7">The sequence shown here is derived from an EMBL/GenBank/DDBJ whole genome shotgun (WGS) entry which is preliminary data.</text>
</comment>
<accession>A0A430HSR0</accession>
<dbReference type="PROSITE" id="PS52015">
    <property type="entry name" value="TONB_CTD"/>
    <property type="match status" value="1"/>
</dbReference>
<evidence type="ECO:0000256" key="4">
    <source>
        <dbReference type="ARBA" id="ARBA00023136"/>
    </source>
</evidence>
<evidence type="ECO:0000313" key="8">
    <source>
        <dbReference type="Proteomes" id="UP000278085"/>
    </source>
</evidence>
<dbReference type="Pfam" id="PF03544">
    <property type="entry name" value="TonB_C"/>
    <property type="match status" value="1"/>
</dbReference>
<dbReference type="SUPFAM" id="SSF81901">
    <property type="entry name" value="HCP-like"/>
    <property type="match status" value="2"/>
</dbReference>
<dbReference type="GO" id="GO:0016020">
    <property type="term" value="C:membrane"/>
    <property type="evidence" value="ECO:0007669"/>
    <property type="project" value="UniProtKB-SubCell"/>
</dbReference>
<gene>
    <name evidence="7" type="ORF">EJB06_05250</name>
</gene>